<dbReference type="InParanoid" id="M0ZKQ2"/>
<dbReference type="Proteomes" id="UP000011115">
    <property type="component" value="Unassembled WGS sequence"/>
</dbReference>
<dbReference type="Gramene" id="PGSC0003DMT400002812">
    <property type="protein sequence ID" value="PGSC0003DMT400002812"/>
    <property type="gene ID" value="PGSC0003DMG401001095"/>
</dbReference>
<reference evidence="2" key="1">
    <citation type="journal article" date="2011" name="Nature">
        <title>Genome sequence and analysis of the tuber crop potato.</title>
        <authorList>
            <consortium name="The Potato Genome Sequencing Consortium"/>
        </authorList>
    </citation>
    <scope>NUCLEOTIDE SEQUENCE [LARGE SCALE GENOMIC DNA]</scope>
    <source>
        <strain evidence="2">cv. DM1-3 516 R44</strain>
    </source>
</reference>
<proteinExistence type="predicted"/>
<keyword evidence="2" id="KW-1185">Reference proteome</keyword>
<evidence type="ECO:0000313" key="2">
    <source>
        <dbReference type="Proteomes" id="UP000011115"/>
    </source>
</evidence>
<evidence type="ECO:0000313" key="1">
    <source>
        <dbReference type="EnsemblPlants" id="PGSC0003DMT400002812"/>
    </source>
</evidence>
<protein>
    <submittedName>
        <fullName evidence="1">Uncharacterized protein</fullName>
    </submittedName>
</protein>
<organism evidence="1 2">
    <name type="scientific">Solanum tuberosum</name>
    <name type="common">Potato</name>
    <dbReference type="NCBI Taxonomy" id="4113"/>
    <lineage>
        <taxon>Eukaryota</taxon>
        <taxon>Viridiplantae</taxon>
        <taxon>Streptophyta</taxon>
        <taxon>Embryophyta</taxon>
        <taxon>Tracheophyta</taxon>
        <taxon>Spermatophyta</taxon>
        <taxon>Magnoliopsida</taxon>
        <taxon>eudicotyledons</taxon>
        <taxon>Gunneridae</taxon>
        <taxon>Pentapetalae</taxon>
        <taxon>asterids</taxon>
        <taxon>lamiids</taxon>
        <taxon>Solanales</taxon>
        <taxon>Solanaceae</taxon>
        <taxon>Solanoideae</taxon>
        <taxon>Solaneae</taxon>
        <taxon>Solanum</taxon>
    </lineage>
</organism>
<accession>M0ZKQ2</accession>
<dbReference type="EnsemblPlants" id="PGSC0003DMT400002812">
    <property type="protein sequence ID" value="PGSC0003DMT400002812"/>
    <property type="gene ID" value="PGSC0003DMG401001095"/>
</dbReference>
<reference evidence="1" key="2">
    <citation type="submission" date="2015-06" db="UniProtKB">
        <authorList>
            <consortium name="EnsemblPlants"/>
        </authorList>
    </citation>
    <scope>IDENTIFICATION</scope>
    <source>
        <strain evidence="1">DM1-3 516 R44</strain>
    </source>
</reference>
<sequence>MGIKIIVNNFVACSILEALMGTFHSYGRKYPLYCIQAIPFGTSLEFDRKEASLCHPHCTT</sequence>
<dbReference type="PaxDb" id="4113-PGSC0003DMT400002812"/>
<dbReference type="HOGENOM" id="CLU_2946216_0_0_1"/>
<dbReference type="AlphaFoldDB" id="M0ZKQ2"/>
<name>M0ZKQ2_SOLTU</name>